<keyword evidence="2" id="KW-1185">Reference proteome</keyword>
<dbReference type="STRING" id="1042311.A0A2T3YRM3"/>
<reference evidence="1 2" key="1">
    <citation type="submission" date="2016-07" db="EMBL/GenBank/DDBJ databases">
        <title>Multiple horizontal gene transfer events from other fungi enriched the ability of initially mycotrophic Trichoderma (Ascomycota) to feed on dead plant biomass.</title>
        <authorList>
            <consortium name="DOE Joint Genome Institute"/>
            <person name="Aerts A."/>
            <person name="Atanasova L."/>
            <person name="Chenthamara K."/>
            <person name="Zhang J."/>
            <person name="Grujic M."/>
            <person name="Henrissat B."/>
            <person name="Kuo A."/>
            <person name="Salamov A."/>
            <person name="Lipzen A."/>
            <person name="Labutti K."/>
            <person name="Barry K."/>
            <person name="Miao Y."/>
            <person name="Rahimi M.J."/>
            <person name="Shen Q."/>
            <person name="Grigoriev I.V."/>
            <person name="Kubicek C.P."/>
            <person name="Druzhinina I.S."/>
        </authorList>
    </citation>
    <scope>NUCLEOTIDE SEQUENCE [LARGE SCALE GENOMIC DNA]</scope>
    <source>
        <strain evidence="1 2">CBS 433.97</strain>
    </source>
</reference>
<name>A0A2T3YRM3_TRIA4</name>
<feature type="non-terminal residue" evidence="1">
    <location>
        <position position="1"/>
    </location>
</feature>
<evidence type="ECO:0000313" key="1">
    <source>
        <dbReference type="EMBL" id="PTB35223.1"/>
    </source>
</evidence>
<feature type="non-terminal residue" evidence="1">
    <location>
        <position position="80"/>
    </location>
</feature>
<organism evidence="1 2">
    <name type="scientific">Trichoderma asperellum (strain ATCC 204424 / CBS 433.97 / NBRC 101777)</name>
    <dbReference type="NCBI Taxonomy" id="1042311"/>
    <lineage>
        <taxon>Eukaryota</taxon>
        <taxon>Fungi</taxon>
        <taxon>Dikarya</taxon>
        <taxon>Ascomycota</taxon>
        <taxon>Pezizomycotina</taxon>
        <taxon>Sordariomycetes</taxon>
        <taxon>Hypocreomycetidae</taxon>
        <taxon>Hypocreales</taxon>
        <taxon>Hypocreaceae</taxon>
        <taxon>Trichoderma</taxon>
    </lineage>
</organism>
<dbReference type="Proteomes" id="UP000240493">
    <property type="component" value="Unassembled WGS sequence"/>
</dbReference>
<dbReference type="OrthoDB" id="5151719at2759"/>
<accession>A0A2T3YRM3</accession>
<sequence length="80" mass="9515">NKKKEIKKDMGILIKRQPPPIFNGKISELRPFQTQLRAYFIDFKNTINTEDKKVSFAASRLKGTALKWFRPMWDKYLKDP</sequence>
<evidence type="ECO:0000313" key="2">
    <source>
        <dbReference type="Proteomes" id="UP000240493"/>
    </source>
</evidence>
<gene>
    <name evidence="1" type="ORF">M441DRAFT_123189</name>
</gene>
<proteinExistence type="predicted"/>
<protein>
    <recommendedName>
        <fullName evidence="3">DUF4939 domain-containing protein</fullName>
    </recommendedName>
</protein>
<dbReference type="EMBL" id="KZ679278">
    <property type="protein sequence ID" value="PTB35223.1"/>
    <property type="molecule type" value="Genomic_DNA"/>
</dbReference>
<evidence type="ECO:0008006" key="3">
    <source>
        <dbReference type="Google" id="ProtNLM"/>
    </source>
</evidence>
<dbReference type="AlphaFoldDB" id="A0A2T3YRM3"/>